<keyword evidence="10" id="KW-1185">Reference proteome</keyword>
<organism evidence="9 10">
    <name type="scientific">Rhodnius prolixus</name>
    <name type="common">Triatomid bug</name>
    <dbReference type="NCBI Taxonomy" id="13249"/>
    <lineage>
        <taxon>Eukaryota</taxon>
        <taxon>Metazoa</taxon>
        <taxon>Ecdysozoa</taxon>
        <taxon>Arthropoda</taxon>
        <taxon>Hexapoda</taxon>
        <taxon>Insecta</taxon>
        <taxon>Pterygota</taxon>
        <taxon>Neoptera</taxon>
        <taxon>Paraneoptera</taxon>
        <taxon>Hemiptera</taxon>
        <taxon>Heteroptera</taxon>
        <taxon>Panheteroptera</taxon>
        <taxon>Cimicomorpha</taxon>
        <taxon>Reduviidae</taxon>
        <taxon>Triatominae</taxon>
        <taxon>Rhodnius</taxon>
    </lineage>
</organism>
<dbReference type="SUPFAM" id="SSF103473">
    <property type="entry name" value="MFS general substrate transporter"/>
    <property type="match status" value="1"/>
</dbReference>
<evidence type="ECO:0000313" key="9">
    <source>
        <dbReference type="EnsemblMetazoa" id="RPRC000218-PA"/>
    </source>
</evidence>
<dbReference type="EnsemblMetazoa" id="RPRC000218-RA">
    <property type="protein sequence ID" value="RPRC000218-PA"/>
    <property type="gene ID" value="RPRC000218"/>
</dbReference>
<dbReference type="InterPro" id="IPR050549">
    <property type="entry name" value="MFS_Trehalose_Transporter"/>
</dbReference>
<dbReference type="InterPro" id="IPR020846">
    <property type="entry name" value="MFS_dom"/>
</dbReference>
<keyword evidence="3" id="KW-1003">Cell membrane</keyword>
<dbReference type="EMBL" id="ACPB03011336">
    <property type="status" value="NOT_ANNOTATED_CDS"/>
    <property type="molecule type" value="Genomic_DNA"/>
</dbReference>
<dbReference type="PANTHER" id="PTHR48021:SF46">
    <property type="entry name" value="MAJOR FACILITATOR SUPERFAMILY (MFS) PROFILE DOMAIN-CONTAINING PROTEIN"/>
    <property type="match status" value="1"/>
</dbReference>
<dbReference type="Pfam" id="PF00083">
    <property type="entry name" value="Sugar_tr"/>
    <property type="match status" value="1"/>
</dbReference>
<dbReference type="HOGENOM" id="CLU_001265_30_5_1"/>
<dbReference type="InterPro" id="IPR036259">
    <property type="entry name" value="MFS_trans_sf"/>
</dbReference>
<dbReference type="eggNOG" id="KOG0254">
    <property type="taxonomic scope" value="Eukaryota"/>
</dbReference>
<reference evidence="9" key="1">
    <citation type="submission" date="2015-05" db="UniProtKB">
        <authorList>
            <consortium name="EnsemblMetazoa"/>
        </authorList>
    </citation>
    <scope>IDENTIFICATION</scope>
</reference>
<keyword evidence="4" id="KW-0762">Sugar transport</keyword>
<dbReference type="PROSITE" id="PS00217">
    <property type="entry name" value="SUGAR_TRANSPORT_2"/>
    <property type="match status" value="1"/>
</dbReference>
<dbReference type="PANTHER" id="PTHR48021">
    <property type="match status" value="1"/>
</dbReference>
<dbReference type="Gene3D" id="1.20.1250.20">
    <property type="entry name" value="MFS general substrate transporter like domains"/>
    <property type="match status" value="1"/>
</dbReference>
<evidence type="ECO:0000256" key="5">
    <source>
        <dbReference type="ARBA" id="ARBA00022692"/>
    </source>
</evidence>
<keyword evidence="7" id="KW-0472">Membrane</keyword>
<protein>
    <submittedName>
        <fullName evidence="9">MFS domain-containing protein</fullName>
    </submittedName>
</protein>
<keyword evidence="5" id="KW-0812">Transmembrane</keyword>
<evidence type="ECO:0000256" key="7">
    <source>
        <dbReference type="ARBA" id="ARBA00023136"/>
    </source>
</evidence>
<evidence type="ECO:0000256" key="4">
    <source>
        <dbReference type="ARBA" id="ARBA00022597"/>
    </source>
</evidence>
<evidence type="ECO:0000256" key="1">
    <source>
        <dbReference type="ARBA" id="ARBA00004651"/>
    </source>
</evidence>
<proteinExistence type="predicted"/>
<dbReference type="InterPro" id="IPR005828">
    <property type="entry name" value="MFS_sugar_transport-like"/>
</dbReference>
<evidence type="ECO:0000313" key="10">
    <source>
        <dbReference type="Proteomes" id="UP000015103"/>
    </source>
</evidence>
<feature type="domain" description="Major facilitator superfamily (MFS) profile" evidence="8">
    <location>
        <begin position="1"/>
        <end position="442"/>
    </location>
</feature>
<dbReference type="GO" id="GO:0005886">
    <property type="term" value="C:plasma membrane"/>
    <property type="evidence" value="ECO:0007669"/>
    <property type="project" value="UniProtKB-SubCell"/>
</dbReference>
<keyword evidence="2" id="KW-0813">Transport</keyword>
<sequence length="512" mass="56795">MGPLGTTLKHQDITGERRKEDESNLCVMCAASSFAWMEPLTQWLKTEVNATTSDISWLASSVEFSDVVFVVPCSLLADRWGRRTVLLLIGPLCLISWALAVFTRGLIYLYIVRSIQGVILGVVFSVAPMYTAEISSSKIRGCLGANFSVMWFLGTLYTYATGHYSSYQYYIMYLAIIPLVFFITFIFMPESPHYYFMVNDNTRAASAMKWLRSGEDISKEFTVTQKAVLNDMKQKGSWVDLFATRSDRRAFYIVQIVAFVRYMSGLTAIIAFASDTFASDGDQQIKPEQFTLIMGSVLCISAFFSSFLADTVGRRRLLIYSTIGAAISNLCIAIYFFLQEKTSFNVQTIVWIKYLGVLSFCILSNIGFGQLIQTVQAEFFPTHTRCIGGAVTGITSAIFAFIHLKLYHIFIEVFGVYMNFLTFSLVSLIGAIMTIKYIPESANKSLAEVNDNIKKIIDVPLIEATVSAVGNEDIESLLKQGATSLLNGTIQPVLKPSAKVSKKAGGAITAVL</sequence>
<dbReference type="STRING" id="13249.T1H881"/>
<evidence type="ECO:0000256" key="2">
    <source>
        <dbReference type="ARBA" id="ARBA00022448"/>
    </source>
</evidence>
<dbReference type="Proteomes" id="UP000015103">
    <property type="component" value="Unassembled WGS sequence"/>
</dbReference>
<dbReference type="InterPro" id="IPR005829">
    <property type="entry name" value="Sugar_transporter_CS"/>
</dbReference>
<dbReference type="GO" id="GO:0022857">
    <property type="term" value="F:transmembrane transporter activity"/>
    <property type="evidence" value="ECO:0007669"/>
    <property type="project" value="InterPro"/>
</dbReference>
<dbReference type="AlphaFoldDB" id="T1H881"/>
<dbReference type="InParanoid" id="T1H881"/>
<name>T1H881_RHOPR</name>
<keyword evidence="6" id="KW-1133">Transmembrane helix</keyword>
<dbReference type="PROSITE" id="PS50850">
    <property type="entry name" value="MFS"/>
    <property type="match status" value="1"/>
</dbReference>
<evidence type="ECO:0000256" key="6">
    <source>
        <dbReference type="ARBA" id="ARBA00022989"/>
    </source>
</evidence>
<accession>T1H881</accession>
<dbReference type="VEuPathDB" id="VectorBase:RPRC000218"/>
<dbReference type="FunFam" id="1.20.1250.20:FF:000218">
    <property type="entry name" value="facilitated trehalose transporter Tret1"/>
    <property type="match status" value="1"/>
</dbReference>
<comment type="subcellular location">
    <subcellularLocation>
        <location evidence="1">Cell membrane</location>
        <topology evidence="1">Multi-pass membrane protein</topology>
    </subcellularLocation>
</comment>
<evidence type="ECO:0000256" key="3">
    <source>
        <dbReference type="ARBA" id="ARBA00022475"/>
    </source>
</evidence>
<evidence type="ECO:0000259" key="8">
    <source>
        <dbReference type="PROSITE" id="PS50850"/>
    </source>
</evidence>
<dbReference type="OMA" id="VVECICK"/>